<dbReference type="InterPro" id="IPR036397">
    <property type="entry name" value="RNaseH_sf"/>
</dbReference>
<evidence type="ECO:0000313" key="3">
    <source>
        <dbReference type="EMBL" id="KAA3671972.1"/>
    </source>
</evidence>
<dbReference type="PROSITE" id="PS50994">
    <property type="entry name" value="INTEGRASE"/>
    <property type="match status" value="1"/>
</dbReference>
<keyword evidence="5" id="KW-1185">Reference proteome</keyword>
<dbReference type="Gene3D" id="3.30.420.10">
    <property type="entry name" value="Ribonuclease H-like superfamily/Ribonuclease H"/>
    <property type="match status" value="1"/>
</dbReference>
<feature type="domain" description="Integrase catalytic" evidence="1">
    <location>
        <begin position="1"/>
        <end position="76"/>
    </location>
</feature>
<dbReference type="InterPro" id="IPR001584">
    <property type="entry name" value="Integrase_cat-core"/>
</dbReference>
<evidence type="ECO:0000313" key="5">
    <source>
        <dbReference type="Proteomes" id="UP000324629"/>
    </source>
</evidence>
<dbReference type="GO" id="GO:0015074">
    <property type="term" value="P:DNA integration"/>
    <property type="evidence" value="ECO:0007669"/>
    <property type="project" value="InterPro"/>
</dbReference>
<dbReference type="Proteomes" id="UP000324629">
    <property type="component" value="Unassembled WGS sequence"/>
</dbReference>
<protein>
    <recommendedName>
        <fullName evidence="1">Integrase catalytic domain-containing protein</fullName>
    </recommendedName>
</protein>
<evidence type="ECO:0000259" key="1">
    <source>
        <dbReference type="PROSITE" id="PS50994"/>
    </source>
</evidence>
<evidence type="ECO:0000313" key="4">
    <source>
        <dbReference type="EMBL" id="KAA3676647.1"/>
    </source>
</evidence>
<name>A0A5J4N9D1_9TREM</name>
<dbReference type="AlphaFoldDB" id="A0A5J4N9D1"/>
<comment type="caution">
    <text evidence="2">The sequence shown here is derived from an EMBL/GenBank/DDBJ whole genome shotgun (WGS) entry which is preliminary data.</text>
</comment>
<dbReference type="SUPFAM" id="SSF53098">
    <property type="entry name" value="Ribonuclease H-like"/>
    <property type="match status" value="1"/>
</dbReference>
<gene>
    <name evidence="2" type="ORF">DEA37_0002938</name>
    <name evidence="3" type="ORF">DEA37_0002940</name>
    <name evidence="4" type="ORF">DEA37_0006140</name>
</gene>
<reference evidence="2 5" key="1">
    <citation type="journal article" date="2019" name="Gigascience">
        <title>Whole-genome sequence of the oriental lung fluke Paragonimus westermani.</title>
        <authorList>
            <person name="Oey H."/>
            <person name="Zakrzewski M."/>
            <person name="Narain K."/>
            <person name="Devi K.R."/>
            <person name="Agatsuma T."/>
            <person name="Nawaratna S."/>
            <person name="Gobert G.N."/>
            <person name="Jones M.K."/>
            <person name="Ragan M.A."/>
            <person name="McManus D.P."/>
            <person name="Krause L."/>
        </authorList>
    </citation>
    <scope>NUCLEOTIDE SEQUENCE [LARGE SCALE GENOMIC DNA]</scope>
    <source>
        <strain evidence="2 5">IND2009</strain>
    </source>
</reference>
<dbReference type="InterPro" id="IPR012337">
    <property type="entry name" value="RNaseH-like_sf"/>
</dbReference>
<dbReference type="EMBL" id="QNGE01005564">
    <property type="protein sequence ID" value="KAA3671970.1"/>
    <property type="molecule type" value="Genomic_DNA"/>
</dbReference>
<sequence length="127" mass="14140">MSYVSYTQTLTTPYHLRGNSLVERTNRAIMTVLRTLIEQHKSDCWDEILPQCFLAYGAAVHSNAGCTPSLLSPGGELRLPIEVLTPLVPAESIGLLRYVRELGERLSSLRNCRRASVEVITPSEKLV</sequence>
<dbReference type="EMBL" id="QNGE01005564">
    <property type="protein sequence ID" value="KAA3671972.1"/>
    <property type="molecule type" value="Genomic_DNA"/>
</dbReference>
<accession>A0A5J4N9D1</accession>
<proteinExistence type="predicted"/>
<dbReference type="EMBL" id="QNGE01001878">
    <property type="protein sequence ID" value="KAA3676647.1"/>
    <property type="molecule type" value="Genomic_DNA"/>
</dbReference>
<organism evidence="2 5">
    <name type="scientific">Paragonimus westermani</name>
    <dbReference type="NCBI Taxonomy" id="34504"/>
    <lineage>
        <taxon>Eukaryota</taxon>
        <taxon>Metazoa</taxon>
        <taxon>Spiralia</taxon>
        <taxon>Lophotrochozoa</taxon>
        <taxon>Platyhelminthes</taxon>
        <taxon>Trematoda</taxon>
        <taxon>Digenea</taxon>
        <taxon>Plagiorchiida</taxon>
        <taxon>Troglotremata</taxon>
        <taxon>Troglotrematidae</taxon>
        <taxon>Paragonimus</taxon>
    </lineage>
</organism>
<dbReference type="GO" id="GO:0003676">
    <property type="term" value="F:nucleic acid binding"/>
    <property type="evidence" value="ECO:0007669"/>
    <property type="project" value="InterPro"/>
</dbReference>
<evidence type="ECO:0000313" key="2">
    <source>
        <dbReference type="EMBL" id="KAA3671970.1"/>
    </source>
</evidence>